<evidence type="ECO:0000313" key="2">
    <source>
        <dbReference type="Proteomes" id="UP000599074"/>
    </source>
</evidence>
<dbReference type="Gene3D" id="3.40.50.1000">
    <property type="entry name" value="HAD superfamily/HAD-like"/>
    <property type="match status" value="1"/>
</dbReference>
<dbReference type="NCBIfam" id="TIGR01509">
    <property type="entry name" value="HAD-SF-IA-v3"/>
    <property type="match status" value="1"/>
</dbReference>
<comment type="caution">
    <text evidence="1">The sequence shown here is derived from an EMBL/GenBank/DDBJ whole genome shotgun (WGS) entry which is preliminary data.</text>
</comment>
<sequence length="216" mass="22841">MTVQAVVFDLDGTLLDTMTSVPYAYVATIGELGGPDLTLAQLIASWHLGPAPVVLTHFLGRTVTGSDLECFYDHVAVAAESTRPFPGVLELLQALRHSGRTLAVYTSATRRVADMMLTYTGLNHYFPVVVTGDEVANPKPAPDGLVDACRLLGVPASATAYVGDADTDLSCALAAGAIPIHARWSAHVQSAPGRPDVAYHPTDVITVLTWECQVNG</sequence>
<dbReference type="GO" id="GO:0006281">
    <property type="term" value="P:DNA repair"/>
    <property type="evidence" value="ECO:0007669"/>
    <property type="project" value="TreeGrafter"/>
</dbReference>
<dbReference type="SUPFAM" id="SSF56784">
    <property type="entry name" value="HAD-like"/>
    <property type="match status" value="1"/>
</dbReference>
<dbReference type="RefSeq" id="WP_168115350.1">
    <property type="nucleotide sequence ID" value="NZ_BOON01000019.1"/>
</dbReference>
<protein>
    <submittedName>
        <fullName evidence="1">Phosphoglycolate phosphatase</fullName>
    </submittedName>
</protein>
<reference evidence="1" key="1">
    <citation type="submission" date="2021-01" db="EMBL/GenBank/DDBJ databases">
        <title>Whole genome shotgun sequence of Planosporangium mesophilum NBRC 109066.</title>
        <authorList>
            <person name="Komaki H."/>
            <person name="Tamura T."/>
        </authorList>
    </citation>
    <scope>NUCLEOTIDE SEQUENCE</scope>
    <source>
        <strain evidence="1">NBRC 109066</strain>
    </source>
</reference>
<dbReference type="PANTHER" id="PTHR43434:SF1">
    <property type="entry name" value="PHOSPHOGLYCOLATE PHOSPHATASE"/>
    <property type="match status" value="1"/>
</dbReference>
<dbReference type="GO" id="GO:0008967">
    <property type="term" value="F:phosphoglycolate phosphatase activity"/>
    <property type="evidence" value="ECO:0007669"/>
    <property type="project" value="TreeGrafter"/>
</dbReference>
<dbReference type="Proteomes" id="UP000599074">
    <property type="component" value="Unassembled WGS sequence"/>
</dbReference>
<name>A0A8J3TCB2_9ACTN</name>
<dbReference type="NCBIfam" id="TIGR01549">
    <property type="entry name" value="HAD-SF-IA-v1"/>
    <property type="match status" value="1"/>
</dbReference>
<dbReference type="AlphaFoldDB" id="A0A8J3TCB2"/>
<dbReference type="Gene3D" id="1.10.150.240">
    <property type="entry name" value="Putative phosphatase, domain 2"/>
    <property type="match status" value="1"/>
</dbReference>
<dbReference type="InterPro" id="IPR041492">
    <property type="entry name" value="HAD_2"/>
</dbReference>
<dbReference type="SFLD" id="SFLDG01129">
    <property type="entry name" value="C1.5:_HAD__Beta-PGM__Phosphata"/>
    <property type="match status" value="1"/>
</dbReference>
<dbReference type="InterPro" id="IPR036412">
    <property type="entry name" value="HAD-like_sf"/>
</dbReference>
<dbReference type="GO" id="GO:0005829">
    <property type="term" value="C:cytosol"/>
    <property type="evidence" value="ECO:0007669"/>
    <property type="project" value="TreeGrafter"/>
</dbReference>
<dbReference type="InterPro" id="IPR023214">
    <property type="entry name" value="HAD_sf"/>
</dbReference>
<evidence type="ECO:0000313" key="1">
    <source>
        <dbReference type="EMBL" id="GII22751.1"/>
    </source>
</evidence>
<keyword evidence="2" id="KW-1185">Reference proteome</keyword>
<dbReference type="InterPro" id="IPR006439">
    <property type="entry name" value="HAD-SF_hydro_IA"/>
</dbReference>
<dbReference type="PANTHER" id="PTHR43434">
    <property type="entry name" value="PHOSPHOGLYCOLATE PHOSPHATASE"/>
    <property type="match status" value="1"/>
</dbReference>
<accession>A0A8J3TCB2</accession>
<proteinExistence type="predicted"/>
<dbReference type="Pfam" id="PF13419">
    <property type="entry name" value="HAD_2"/>
    <property type="match status" value="1"/>
</dbReference>
<dbReference type="InterPro" id="IPR050155">
    <property type="entry name" value="HAD-like_hydrolase_sf"/>
</dbReference>
<dbReference type="InterPro" id="IPR023198">
    <property type="entry name" value="PGP-like_dom2"/>
</dbReference>
<organism evidence="1 2">
    <name type="scientific">Planosporangium mesophilum</name>
    <dbReference type="NCBI Taxonomy" id="689768"/>
    <lineage>
        <taxon>Bacteria</taxon>
        <taxon>Bacillati</taxon>
        <taxon>Actinomycetota</taxon>
        <taxon>Actinomycetes</taxon>
        <taxon>Micromonosporales</taxon>
        <taxon>Micromonosporaceae</taxon>
        <taxon>Planosporangium</taxon>
    </lineage>
</organism>
<dbReference type="SFLD" id="SFLDS00003">
    <property type="entry name" value="Haloacid_Dehalogenase"/>
    <property type="match status" value="1"/>
</dbReference>
<dbReference type="PRINTS" id="PR00413">
    <property type="entry name" value="HADHALOGNASE"/>
</dbReference>
<dbReference type="EMBL" id="BOON01000019">
    <property type="protein sequence ID" value="GII22751.1"/>
    <property type="molecule type" value="Genomic_DNA"/>
</dbReference>
<gene>
    <name evidence="1" type="ORF">Pme01_23480</name>
</gene>